<comment type="similarity">
    <text evidence="3">Belongs to the TMEM237 family.</text>
</comment>
<gene>
    <name evidence="12" type="primary">LOC108701441</name>
</gene>
<accession>A0A1L8EX09</accession>
<name>A0A1L8EX09_XENLA</name>
<keyword evidence="5" id="KW-0970">Cilium biogenesis/degradation</keyword>
<keyword evidence="8" id="KW-0472">Membrane</keyword>
<evidence type="ECO:0000256" key="6">
    <source>
        <dbReference type="ARBA" id="ARBA00022989"/>
    </source>
</evidence>
<evidence type="ECO:0000256" key="4">
    <source>
        <dbReference type="ARBA" id="ARBA00022692"/>
    </source>
</evidence>
<sequence length="432" mass="47425">MMGKKQVMQKHLRTTMGVHRGGQEGAVPPPGTVHSGVTTEEADPAVAGGPGGTGGPAGACFLSMCNQPGSFRAGVSKLGCSISHHPPPQSVQWKWPAVNRKPEREPEEEQNVAAALHSAPAALEKTAADWDPTSYDDATAQARQPASPFPLQQPPKTRLAEEEFPNELGVEDEDIIPDGHTKIPEQNPAFLASSLTSQPVGKLFVEKNRRFQAADRSEIIKTTEQMDVFLDVKPTWSSMDVSLTAHHIFRMVGLFCCGFLAGNAVWNIVVVYVLAGSQLTNLPNLLQTYKILAYPSQCFLYFLLVLSTVTAFDRIDLERAADALRGLLKLDPAAVASFFYFVALFLVLSQQMTSDRMNFYTPPTQNGSLWQTDTEGQILQPWIVINLVVAILVGLAWLFLSCRPDIDHSEEAMFIPEEEDYPDMEKGMKIQG</sequence>
<evidence type="ECO:0000256" key="8">
    <source>
        <dbReference type="ARBA" id="ARBA00023136"/>
    </source>
</evidence>
<keyword evidence="6" id="KW-1133">Transmembrane helix</keyword>
<keyword evidence="11" id="KW-1185">Reference proteome</keyword>
<keyword evidence="4" id="KW-0812">Transmembrane</keyword>
<dbReference type="AlphaFoldDB" id="A0A1L8EX09"/>
<dbReference type="GO" id="GO:0035869">
    <property type="term" value="C:ciliary transition zone"/>
    <property type="evidence" value="ECO:0000318"/>
    <property type="project" value="GO_Central"/>
</dbReference>
<comment type="subcellular location">
    <subcellularLocation>
        <location evidence="1">Cell projection</location>
        <location evidence="1">Cilium</location>
    </subcellularLocation>
    <subcellularLocation>
        <location evidence="2">Membrane</location>
        <topology evidence="2">Multi-pass membrane protein</topology>
    </subcellularLocation>
</comment>
<evidence type="ECO:0000256" key="2">
    <source>
        <dbReference type="ARBA" id="ARBA00004141"/>
    </source>
</evidence>
<dbReference type="PaxDb" id="8355-A0A1L8EX09"/>
<dbReference type="PANTHER" id="PTHR28388">
    <property type="entry name" value="TRANSMEMBRANE PROTEIN 237"/>
    <property type="match status" value="1"/>
</dbReference>
<dbReference type="PANTHER" id="PTHR28388:SF1">
    <property type="entry name" value="TRANSMEMBRANE PROTEIN 237"/>
    <property type="match status" value="1"/>
</dbReference>
<proteinExistence type="inferred from homology"/>
<dbReference type="RefSeq" id="XP_018091627.1">
    <property type="nucleotide sequence ID" value="XM_018236138.2"/>
</dbReference>
<dbReference type="OMA" id="WICVATR"/>
<protein>
    <submittedName>
        <fullName evidence="12">Transmembrane protein 237-like isoform X1</fullName>
    </submittedName>
</protein>
<dbReference type="STRING" id="8355.A0A1L8EX09"/>
<dbReference type="Proteomes" id="UP000186698">
    <property type="component" value="Chromosome 9_10L"/>
</dbReference>
<evidence type="ECO:0000256" key="3">
    <source>
        <dbReference type="ARBA" id="ARBA00008783"/>
    </source>
</evidence>
<dbReference type="KEGG" id="xla:108701441"/>
<dbReference type="InterPro" id="IPR029409">
    <property type="entry name" value="TMEM237"/>
</dbReference>
<keyword evidence="9" id="KW-0966">Cell projection</keyword>
<evidence type="ECO:0000256" key="7">
    <source>
        <dbReference type="ARBA" id="ARBA00023069"/>
    </source>
</evidence>
<evidence type="ECO:0000256" key="9">
    <source>
        <dbReference type="ARBA" id="ARBA00023273"/>
    </source>
</evidence>
<evidence type="ECO:0000313" key="12">
    <source>
        <dbReference type="RefSeq" id="XP_018091627.1"/>
    </source>
</evidence>
<dbReference type="OrthoDB" id="550113at2759"/>
<comment type="function">
    <text evidence="10">Component of the transition zone in primary cilia. Required for ciliogenesis.</text>
</comment>
<dbReference type="Pfam" id="PF15383">
    <property type="entry name" value="TMEM237"/>
    <property type="match status" value="1"/>
</dbReference>
<evidence type="ECO:0000313" key="11">
    <source>
        <dbReference type="Proteomes" id="UP000186698"/>
    </source>
</evidence>
<reference evidence="12" key="1">
    <citation type="submission" date="2025-08" db="UniProtKB">
        <authorList>
            <consortium name="RefSeq"/>
        </authorList>
    </citation>
    <scope>IDENTIFICATION</scope>
    <source>
        <strain evidence="12">J_2021</strain>
        <tissue evidence="12">Erythrocytes</tissue>
    </source>
</reference>
<dbReference type="GO" id="GO:0016020">
    <property type="term" value="C:membrane"/>
    <property type="evidence" value="ECO:0007669"/>
    <property type="project" value="UniProtKB-SubCell"/>
</dbReference>
<evidence type="ECO:0000256" key="1">
    <source>
        <dbReference type="ARBA" id="ARBA00004138"/>
    </source>
</evidence>
<dbReference type="Bgee" id="108701441">
    <property type="expression patterns" value="Expressed in egg cell and 19 other cell types or tissues"/>
</dbReference>
<dbReference type="GO" id="GO:0060271">
    <property type="term" value="P:cilium assembly"/>
    <property type="evidence" value="ECO:0000318"/>
    <property type="project" value="GO_Central"/>
</dbReference>
<evidence type="ECO:0000256" key="10">
    <source>
        <dbReference type="ARBA" id="ARBA00025631"/>
    </source>
</evidence>
<evidence type="ECO:0000256" key="5">
    <source>
        <dbReference type="ARBA" id="ARBA00022794"/>
    </source>
</evidence>
<organism evidence="11 12">
    <name type="scientific">Xenopus laevis</name>
    <name type="common">African clawed frog</name>
    <dbReference type="NCBI Taxonomy" id="8355"/>
    <lineage>
        <taxon>Eukaryota</taxon>
        <taxon>Metazoa</taxon>
        <taxon>Chordata</taxon>
        <taxon>Craniata</taxon>
        <taxon>Vertebrata</taxon>
        <taxon>Euteleostomi</taxon>
        <taxon>Amphibia</taxon>
        <taxon>Batrachia</taxon>
        <taxon>Anura</taxon>
        <taxon>Pipoidea</taxon>
        <taxon>Pipidae</taxon>
        <taxon>Xenopodinae</taxon>
        <taxon>Xenopus</taxon>
        <taxon>Xenopus</taxon>
    </lineage>
</organism>
<dbReference type="GeneID" id="108701441"/>
<keyword evidence="7" id="KW-0969">Cilium</keyword>